<comment type="caution">
    <text evidence="3">The sequence shown here is derived from an EMBL/GenBank/DDBJ whole genome shotgun (WGS) entry which is preliminary data.</text>
</comment>
<dbReference type="RefSeq" id="WP_305025900.1">
    <property type="nucleotide sequence ID" value="NZ_JAUQTB010000020.1"/>
</dbReference>
<keyword evidence="4" id="KW-1185">Reference proteome</keyword>
<evidence type="ECO:0000313" key="4">
    <source>
        <dbReference type="Proteomes" id="UP001240171"/>
    </source>
</evidence>
<evidence type="ECO:0000256" key="2">
    <source>
        <dbReference type="SAM" id="SignalP"/>
    </source>
</evidence>
<reference evidence="3 4" key="1">
    <citation type="submission" date="2023-07" db="EMBL/GenBank/DDBJ databases">
        <title>Paenibacillus sp. JX-17 nov. isolated from soil.</title>
        <authorList>
            <person name="Wan Y."/>
            <person name="Liu B."/>
        </authorList>
    </citation>
    <scope>NUCLEOTIDE SEQUENCE [LARGE SCALE GENOMIC DNA]</scope>
    <source>
        <strain evidence="3 4">JX-17</strain>
    </source>
</reference>
<dbReference type="PANTHER" id="PTHR47199:SF2">
    <property type="entry name" value="PHOTOSYSTEM II STABILITY_ASSEMBLY FACTOR HCF136, CHLOROPLASTIC"/>
    <property type="match status" value="1"/>
</dbReference>
<gene>
    <name evidence="3" type="ORF">Q5741_20020</name>
</gene>
<dbReference type="InterPro" id="IPR015943">
    <property type="entry name" value="WD40/YVTN_repeat-like_dom_sf"/>
</dbReference>
<evidence type="ECO:0000256" key="1">
    <source>
        <dbReference type="SAM" id="MobiDB-lite"/>
    </source>
</evidence>
<protein>
    <recommendedName>
        <fullName evidence="5">Photosynthesis system II assembly factor Ycf48/Hcf136-like domain-containing protein</fullName>
    </recommendedName>
</protein>
<evidence type="ECO:0008006" key="5">
    <source>
        <dbReference type="Google" id="ProtNLM"/>
    </source>
</evidence>
<proteinExistence type="predicted"/>
<dbReference type="SUPFAM" id="SSF110296">
    <property type="entry name" value="Oligoxyloglucan reducing end-specific cellobiohydrolase"/>
    <property type="match status" value="1"/>
</dbReference>
<feature type="signal peptide" evidence="2">
    <location>
        <begin position="1"/>
        <end position="29"/>
    </location>
</feature>
<dbReference type="PANTHER" id="PTHR47199">
    <property type="entry name" value="PHOTOSYSTEM II STABILITY/ASSEMBLY FACTOR HCF136, CHLOROPLASTIC"/>
    <property type="match status" value="1"/>
</dbReference>
<keyword evidence="2" id="KW-0732">Signal</keyword>
<feature type="chain" id="PRO_5047453519" description="Photosynthesis system II assembly factor Ycf48/Hcf136-like domain-containing protein" evidence="2">
    <location>
        <begin position="30"/>
        <end position="390"/>
    </location>
</feature>
<evidence type="ECO:0000313" key="3">
    <source>
        <dbReference type="EMBL" id="MDO7908677.1"/>
    </source>
</evidence>
<accession>A0ABT9CHD5</accession>
<feature type="region of interest" description="Disordered" evidence="1">
    <location>
        <begin position="267"/>
        <end position="304"/>
    </location>
</feature>
<sequence length="390" mass="41052">MKFNCKKWITKAILTASAMIAITFPMASAQPAAAAGTGSAGLVNSLEQTLASRQPAGLKFSDVQFLSDHIGRAAGSGFMIGTSNGGADWQKIYTGQWQFAQIDFTDNVNGWALASVSPDQPARYLIRTSDGGSHWTRISTGSVAFDRIQFLNKQTGFAYAYNAVYRTNNGGVSWNQVKTPANTRGAFFSNINNGFAVVVVPGSGYRVMKTTNGGSHWSLSLRVNSSMNATSGDVYSSGQQTYVILYGGAGMSQISYSMYATTDGGQHWTKDISQSTAGGGPAPGGRDGLKKEGPAGPGGHPGNMQLIGSSTAYLSAGSPAGEVVGIGRSANGGRSWNNLKSDIAGYSSVISFRSAQTGYLAVTGFRNPAVYVTHDGGQTWTPLIQFHEKH</sequence>
<feature type="compositionally biased region" description="Gly residues" evidence="1">
    <location>
        <begin position="277"/>
        <end position="286"/>
    </location>
</feature>
<dbReference type="EMBL" id="JAUQTB010000020">
    <property type="protein sequence ID" value="MDO7908677.1"/>
    <property type="molecule type" value="Genomic_DNA"/>
</dbReference>
<dbReference type="Proteomes" id="UP001240171">
    <property type="component" value="Unassembled WGS sequence"/>
</dbReference>
<name>A0ABT9CHD5_9BACL</name>
<dbReference type="Gene3D" id="2.130.10.10">
    <property type="entry name" value="YVTN repeat-like/Quinoprotein amine dehydrogenase"/>
    <property type="match status" value="1"/>
</dbReference>
<organism evidence="3 4">
    <name type="scientific">Paenibacillus lacisoli</name>
    <dbReference type="NCBI Taxonomy" id="3064525"/>
    <lineage>
        <taxon>Bacteria</taxon>
        <taxon>Bacillati</taxon>
        <taxon>Bacillota</taxon>
        <taxon>Bacilli</taxon>
        <taxon>Bacillales</taxon>
        <taxon>Paenibacillaceae</taxon>
        <taxon>Paenibacillus</taxon>
    </lineage>
</organism>